<dbReference type="Proteomes" id="UP000024329">
    <property type="component" value="Unassembled WGS sequence"/>
</dbReference>
<dbReference type="EMBL" id="JFYZ01000065">
    <property type="protein sequence ID" value="EZP70662.1"/>
    <property type="molecule type" value="Genomic_DNA"/>
</dbReference>
<name>A0A031JBP5_9SPHN</name>
<reference evidence="1 2" key="1">
    <citation type="submission" date="2014-03" db="EMBL/GenBank/DDBJ databases">
        <title>Whole genome sequence of Novosphingobium resinovorum KF1.</title>
        <authorList>
            <person name="Gan H.M."/>
            <person name="Gan H.Y."/>
            <person name="Chew T.H."/>
            <person name="Savka M.A."/>
        </authorList>
    </citation>
    <scope>NUCLEOTIDE SEQUENCE [LARGE SCALE GENOMIC DNA]</scope>
    <source>
        <strain evidence="1 2">KF1</strain>
    </source>
</reference>
<gene>
    <name evidence="1" type="ORF">BV97_05371</name>
</gene>
<evidence type="ECO:0000313" key="1">
    <source>
        <dbReference type="EMBL" id="EZP70662.1"/>
    </source>
</evidence>
<comment type="caution">
    <text evidence="1">The sequence shown here is derived from an EMBL/GenBank/DDBJ whole genome shotgun (WGS) entry which is preliminary data.</text>
</comment>
<protein>
    <submittedName>
        <fullName evidence="1">Uncharacterized protein</fullName>
    </submittedName>
</protein>
<accession>A0A031JBP5</accession>
<sequence>MDASDMRSRAVAVGLMRMALTFLDETDDDMVIARLQHAIDTALAKGGLEDIDPRSAALIAAMPLDS</sequence>
<dbReference type="AlphaFoldDB" id="A0A031JBP5"/>
<proteinExistence type="predicted"/>
<dbReference type="RefSeq" id="WP_036530456.1">
    <property type="nucleotide sequence ID" value="NZ_JFYZ01000065.1"/>
</dbReference>
<evidence type="ECO:0000313" key="2">
    <source>
        <dbReference type="Proteomes" id="UP000024329"/>
    </source>
</evidence>
<dbReference type="PATRIC" id="fig|158500.4.peg.5444"/>
<organism evidence="1 2">
    <name type="scientific">Novosphingobium resinovorum</name>
    <dbReference type="NCBI Taxonomy" id="158500"/>
    <lineage>
        <taxon>Bacteria</taxon>
        <taxon>Pseudomonadati</taxon>
        <taxon>Pseudomonadota</taxon>
        <taxon>Alphaproteobacteria</taxon>
        <taxon>Sphingomonadales</taxon>
        <taxon>Sphingomonadaceae</taxon>
        <taxon>Novosphingobium</taxon>
    </lineage>
</organism>
<dbReference type="eggNOG" id="ENOG5031C2H">
    <property type="taxonomic scope" value="Bacteria"/>
</dbReference>